<dbReference type="InParanoid" id="A0A061E4S3"/>
<organism evidence="2 3">
    <name type="scientific">Theobroma cacao</name>
    <name type="common">Cacao</name>
    <name type="synonym">Cocoa</name>
    <dbReference type="NCBI Taxonomy" id="3641"/>
    <lineage>
        <taxon>Eukaryota</taxon>
        <taxon>Viridiplantae</taxon>
        <taxon>Streptophyta</taxon>
        <taxon>Embryophyta</taxon>
        <taxon>Tracheophyta</taxon>
        <taxon>Spermatophyta</taxon>
        <taxon>Magnoliopsida</taxon>
        <taxon>eudicotyledons</taxon>
        <taxon>Gunneridae</taxon>
        <taxon>Pentapetalae</taxon>
        <taxon>rosids</taxon>
        <taxon>malvids</taxon>
        <taxon>Malvales</taxon>
        <taxon>Malvaceae</taxon>
        <taxon>Byttnerioideae</taxon>
        <taxon>Theobroma</taxon>
    </lineage>
</organism>
<evidence type="ECO:0000256" key="1">
    <source>
        <dbReference type="SAM" id="MobiDB-lite"/>
    </source>
</evidence>
<reference evidence="2 3" key="1">
    <citation type="journal article" date="2013" name="Genome Biol.">
        <title>The genome sequence of the most widely cultivated cacao type and its use to identify candidate genes regulating pod color.</title>
        <authorList>
            <person name="Motamayor J.C."/>
            <person name="Mockaitis K."/>
            <person name="Schmutz J."/>
            <person name="Haiminen N."/>
            <person name="Iii D.L."/>
            <person name="Cornejo O."/>
            <person name="Findley S.D."/>
            <person name="Zheng P."/>
            <person name="Utro F."/>
            <person name="Royaert S."/>
            <person name="Saski C."/>
            <person name="Jenkins J."/>
            <person name="Podicheti R."/>
            <person name="Zhao M."/>
            <person name="Scheffler B.E."/>
            <person name="Stack J.C."/>
            <person name="Feltus F.A."/>
            <person name="Mustiga G.M."/>
            <person name="Amores F."/>
            <person name="Phillips W."/>
            <person name="Marelli J.P."/>
            <person name="May G.D."/>
            <person name="Shapiro H."/>
            <person name="Ma J."/>
            <person name="Bustamante C.D."/>
            <person name="Schnell R.J."/>
            <person name="Main D."/>
            <person name="Gilbert D."/>
            <person name="Parida L."/>
            <person name="Kuhn D.N."/>
        </authorList>
    </citation>
    <scope>NUCLEOTIDE SEQUENCE [LARGE SCALE GENOMIC DNA]</scope>
    <source>
        <strain evidence="3">cv. Matina 1-6</strain>
    </source>
</reference>
<sequence>MPQNMNQKLHVTLDSTDPVCSFNLTQQFPSMLPYMHQNLNFTAGSDFTDLLNQTQQFPNVPQVQNFIPDSTPTSVSLNQGQVFVSSSKPTQGINYTVAQCSAMPDANKFLTEIIGGDSGVDATAHAAPPPVLPESQHQHSSELANLLKVLDNEADATRGSGIEPHPDNCNCKMESRDPSIQTGERASSKEEEMPLRKKLEIFQQKMHALIDKLMARTFELEANVLSNNKILTEIYGNSR</sequence>
<dbReference type="AlphaFoldDB" id="A0A061E4S3"/>
<feature type="region of interest" description="Disordered" evidence="1">
    <location>
        <begin position="158"/>
        <end position="192"/>
    </location>
</feature>
<protein>
    <submittedName>
        <fullName evidence="2">Uncharacterized protein</fullName>
    </submittedName>
</protein>
<evidence type="ECO:0000313" key="3">
    <source>
        <dbReference type="Proteomes" id="UP000026915"/>
    </source>
</evidence>
<dbReference type="Proteomes" id="UP000026915">
    <property type="component" value="Chromosome 2"/>
</dbReference>
<dbReference type="HOGENOM" id="CLU_1162866_0_0_1"/>
<keyword evidence="3" id="KW-1185">Reference proteome</keyword>
<dbReference type="Gramene" id="EOY00025">
    <property type="protein sequence ID" value="EOY00025"/>
    <property type="gene ID" value="TCM_009385"/>
</dbReference>
<name>A0A061E4S3_THECC</name>
<evidence type="ECO:0000313" key="2">
    <source>
        <dbReference type="EMBL" id="EOY00025.1"/>
    </source>
</evidence>
<proteinExistence type="predicted"/>
<gene>
    <name evidence="2" type="ORF">TCM_009385</name>
</gene>
<dbReference type="EMBL" id="CM001880">
    <property type="protein sequence ID" value="EOY00025.1"/>
    <property type="molecule type" value="Genomic_DNA"/>
</dbReference>
<accession>A0A061E4S3</accession>